<evidence type="ECO:0000256" key="6">
    <source>
        <dbReference type="ARBA" id="ARBA00034617"/>
    </source>
</evidence>
<evidence type="ECO:0000256" key="8">
    <source>
        <dbReference type="ARBA" id="ARBA00048988"/>
    </source>
</evidence>
<organism evidence="11 13">
    <name type="scientific">Brevibacillus composti</name>
    <dbReference type="NCBI Taxonomy" id="2796470"/>
    <lineage>
        <taxon>Bacteria</taxon>
        <taxon>Bacillati</taxon>
        <taxon>Bacillota</taxon>
        <taxon>Bacilli</taxon>
        <taxon>Bacillales</taxon>
        <taxon>Paenibacillaceae</taxon>
        <taxon>Brevibacillus</taxon>
    </lineage>
</organism>
<dbReference type="AlphaFoldDB" id="A0A7T5EIJ2"/>
<dbReference type="EC" id="5.6.2.4" evidence="7"/>
<proteinExistence type="predicted"/>
<keyword evidence="2 9" id="KW-0378">Hydrolase</keyword>
<dbReference type="Proteomes" id="UP000595847">
    <property type="component" value="Chromosome"/>
</dbReference>
<dbReference type="Gene3D" id="3.40.50.300">
    <property type="entry name" value="P-loop containing nucleotide triphosphate hydrolases"/>
    <property type="match status" value="2"/>
</dbReference>
<dbReference type="PANTHER" id="PTHR11070">
    <property type="entry name" value="UVRD / RECB / PCRA DNA HELICASE FAMILY MEMBER"/>
    <property type="match status" value="1"/>
</dbReference>
<comment type="catalytic activity">
    <reaction evidence="6">
        <text>Couples ATP hydrolysis with the unwinding of duplex DNA by translocating in the 3'-5' direction.</text>
        <dbReference type="EC" id="5.6.2.4"/>
    </reaction>
</comment>
<reference evidence="11 13" key="1">
    <citation type="submission" date="2020-12" db="EMBL/GenBank/DDBJ databases">
        <title>strain FJAT-54423T represents a novel species of the genus Brevibacillus.</title>
        <authorList>
            <person name="Tang R."/>
        </authorList>
    </citation>
    <scope>NUCLEOTIDE SEQUENCE [LARGE SCALE GENOMIC DNA]</scope>
    <source>
        <strain evidence="11 13">FJAT-54423</strain>
    </source>
</reference>
<evidence type="ECO:0000313" key="14">
    <source>
        <dbReference type="Proteomes" id="UP000677234"/>
    </source>
</evidence>
<dbReference type="GO" id="GO:0016787">
    <property type="term" value="F:hydrolase activity"/>
    <property type="evidence" value="ECO:0007669"/>
    <property type="project" value="UniProtKB-UniRule"/>
</dbReference>
<evidence type="ECO:0000256" key="2">
    <source>
        <dbReference type="ARBA" id="ARBA00022801"/>
    </source>
</evidence>
<keyword evidence="3 9" id="KW-0347">Helicase</keyword>
<sequence length="579" mass="65073">MFELSEQKKQLLKTEGNLLVLGGPGSGKTTIALLKAKRIIEEEGIKRGQVILFLSFARATISRVEEQVGLLISDKIRSHLEINTYHGFIWNLLKCHGYLINSNAPIRLLPPPEAASRFANISGKQAREEEKYRLFKEEGILHFDLFARIGADLLSRSNALAKVISAAYPVVILDEFQDTNSDEWEFIKAIGKRSRLIALADAEQRIYEFRGADPARIGEYIKEFHPTQFDFGIENNRSKDTDIVQFGNDILSGKNIGRKYKNVHFLGYPFRQGYPHIDLKFTVLKARKKIIDAGRKDWSIAVLVPSKRLMLEISSCFSTVHTLANGNVIPQIKHEVALETAGPSLAAILIAGVLELGSQKQTNADRLIGDLCEHIRGRKGDETPSKADLDFSSALLEYIKSGKIRGKNRQLAIQECQRIMSESTKIEFTGNPGGDWITVRNLIKSSTSGYLKQVENDAHFLRLLHKGSILSINLSNLWKDYGNYSGATEAVRNALLQEHFSTSTRVWKGVHVMTIHKSKGKEFDEVFVYEGRYQGKIVRHDASKKEMDQARINLRVAVTRAKQNATIVTPSDDVCILLK</sequence>
<dbReference type="GO" id="GO:0000725">
    <property type="term" value="P:recombinational repair"/>
    <property type="evidence" value="ECO:0007669"/>
    <property type="project" value="TreeGrafter"/>
</dbReference>
<dbReference type="PROSITE" id="PS51198">
    <property type="entry name" value="UVRD_HELICASE_ATP_BIND"/>
    <property type="match status" value="1"/>
</dbReference>
<evidence type="ECO:0000313" key="12">
    <source>
        <dbReference type="EMBL" id="QUO40286.1"/>
    </source>
</evidence>
<dbReference type="PANTHER" id="PTHR11070:SF2">
    <property type="entry name" value="ATP-DEPENDENT DNA HELICASE SRS2"/>
    <property type="match status" value="1"/>
</dbReference>
<evidence type="ECO:0000256" key="5">
    <source>
        <dbReference type="ARBA" id="ARBA00023235"/>
    </source>
</evidence>
<evidence type="ECO:0000256" key="1">
    <source>
        <dbReference type="ARBA" id="ARBA00022741"/>
    </source>
</evidence>
<dbReference type="KEGG" id="bcop:JD108_14985"/>
<accession>A0A7T5EIJ2</accession>
<protein>
    <recommendedName>
        <fullName evidence="7">DNA 3'-5' helicase</fullName>
        <ecNumber evidence="7">5.6.2.4</ecNumber>
    </recommendedName>
</protein>
<dbReference type="EMBL" id="CP073708">
    <property type="protein sequence ID" value="QUO40286.1"/>
    <property type="molecule type" value="Genomic_DNA"/>
</dbReference>
<dbReference type="InterPro" id="IPR027417">
    <property type="entry name" value="P-loop_NTPase"/>
</dbReference>
<dbReference type="SUPFAM" id="SSF52540">
    <property type="entry name" value="P-loop containing nucleoside triphosphate hydrolases"/>
    <property type="match status" value="1"/>
</dbReference>
<gene>
    <name evidence="11" type="ORF">JD108_14985</name>
    <name evidence="12" type="ORF">KDJ56_14930</name>
</gene>
<evidence type="ECO:0000259" key="10">
    <source>
        <dbReference type="PROSITE" id="PS51198"/>
    </source>
</evidence>
<evidence type="ECO:0000256" key="4">
    <source>
        <dbReference type="ARBA" id="ARBA00022840"/>
    </source>
</evidence>
<dbReference type="Pfam" id="PF13361">
    <property type="entry name" value="UvrD_C"/>
    <property type="match status" value="1"/>
</dbReference>
<dbReference type="RefSeq" id="WP_198826831.1">
    <property type="nucleotide sequence ID" value="NZ_CP066308.1"/>
</dbReference>
<dbReference type="Pfam" id="PF00580">
    <property type="entry name" value="UvrD-helicase"/>
    <property type="match status" value="2"/>
</dbReference>
<dbReference type="GO" id="GO:0003677">
    <property type="term" value="F:DNA binding"/>
    <property type="evidence" value="ECO:0007669"/>
    <property type="project" value="InterPro"/>
</dbReference>
<keyword evidence="5" id="KW-0413">Isomerase</keyword>
<evidence type="ECO:0000256" key="9">
    <source>
        <dbReference type="PROSITE-ProRule" id="PRU00560"/>
    </source>
</evidence>
<keyword evidence="1 9" id="KW-0547">Nucleotide-binding</keyword>
<feature type="binding site" evidence="9">
    <location>
        <begin position="22"/>
        <end position="29"/>
    </location>
    <ligand>
        <name>ATP</name>
        <dbReference type="ChEBI" id="CHEBI:30616"/>
    </ligand>
</feature>
<evidence type="ECO:0000256" key="7">
    <source>
        <dbReference type="ARBA" id="ARBA00034808"/>
    </source>
</evidence>
<evidence type="ECO:0000313" key="11">
    <source>
        <dbReference type="EMBL" id="QQE73205.1"/>
    </source>
</evidence>
<keyword evidence="14" id="KW-1185">Reference proteome</keyword>
<dbReference type="InterPro" id="IPR014017">
    <property type="entry name" value="DNA_helicase_UvrD-like_C"/>
</dbReference>
<dbReference type="InterPro" id="IPR000212">
    <property type="entry name" value="DNA_helicase_UvrD/REP"/>
</dbReference>
<dbReference type="GO" id="GO:0043138">
    <property type="term" value="F:3'-5' DNA helicase activity"/>
    <property type="evidence" value="ECO:0007669"/>
    <property type="project" value="UniProtKB-EC"/>
</dbReference>
<dbReference type="EMBL" id="CP066308">
    <property type="protein sequence ID" value="QQE73205.1"/>
    <property type="molecule type" value="Genomic_DNA"/>
</dbReference>
<dbReference type="Proteomes" id="UP000677234">
    <property type="component" value="Chromosome"/>
</dbReference>
<name>A0A7T5EIJ2_9BACL</name>
<dbReference type="InterPro" id="IPR014016">
    <property type="entry name" value="UvrD-like_ATP-bd"/>
</dbReference>
<evidence type="ECO:0000256" key="3">
    <source>
        <dbReference type="ARBA" id="ARBA00022806"/>
    </source>
</evidence>
<evidence type="ECO:0000313" key="13">
    <source>
        <dbReference type="Proteomes" id="UP000595847"/>
    </source>
</evidence>
<dbReference type="GO" id="GO:0005524">
    <property type="term" value="F:ATP binding"/>
    <property type="evidence" value="ECO:0007669"/>
    <property type="project" value="UniProtKB-UniRule"/>
</dbReference>
<feature type="domain" description="UvrD-like helicase ATP-binding" evidence="10">
    <location>
        <begin position="1"/>
        <end position="239"/>
    </location>
</feature>
<keyword evidence="4 9" id="KW-0067">ATP-binding</keyword>
<comment type="catalytic activity">
    <reaction evidence="8">
        <text>ATP + H2O = ADP + phosphate + H(+)</text>
        <dbReference type="Rhea" id="RHEA:13065"/>
        <dbReference type="ChEBI" id="CHEBI:15377"/>
        <dbReference type="ChEBI" id="CHEBI:15378"/>
        <dbReference type="ChEBI" id="CHEBI:30616"/>
        <dbReference type="ChEBI" id="CHEBI:43474"/>
        <dbReference type="ChEBI" id="CHEBI:456216"/>
        <dbReference type="EC" id="5.6.2.4"/>
    </reaction>
</comment>
<reference evidence="12" key="2">
    <citation type="submission" date="2021-04" db="EMBL/GenBank/DDBJ databases">
        <title>Brevibacillus composti FJAT-54423, complete genome.</title>
        <authorList>
            <person name="Tang R."/>
        </authorList>
    </citation>
    <scope>NUCLEOTIDE SEQUENCE</scope>
    <source>
        <strain evidence="12">FJAT-54424</strain>
    </source>
</reference>